<dbReference type="Proteomes" id="UP000189701">
    <property type="component" value="Unplaced"/>
</dbReference>
<sequence length="489" mass="54700">MVDVIEKFSLPTSVKAVRSLLGHADFYSRFIKDFSKIANPFCKLLEKDHPFVFFDDCGLAFEEQKKSLLTVPIIVASDWEQSFKHMCDATLRYLKAKKKSKPRLIRWVLLLQEFDSEILDMKGMEKQLANHLSMSEGVEKKVEVEDITETFPDEQLLAVAMEEMPWCIPEKDQSSVLQACHALPYGGHFGGIRTAAKVLESGLFGTLKAIISDGGTHFCNRAFARLLEKYRVRHKVATTYHPQTRGKVEVSNMEIKSVLTKTVNVTRTDWAKKLDNALWAYRTSFKTPISMSPYKLVFGKSCHLPVDLEHKALRALRPLNLDMETAGTSRVTKLHELEEFQIQAFESTCNMVRPTASSKAPAKAKAPPKAKATSLGPPPKKRTRIEATSGSHSGKGKKVASASTGVDEDPQFDILLPLTSQTTDITIISGLDEKDGTILTTTEHQARDEIILAHLYGVMDLQLRIGGRPATSEERTQLTERFPLNLPAQ</sequence>
<feature type="region of interest" description="Disordered" evidence="1">
    <location>
        <begin position="354"/>
        <end position="405"/>
    </location>
</feature>
<accession>A0A1U7WWY5</accession>
<evidence type="ECO:0000259" key="2">
    <source>
        <dbReference type="PROSITE" id="PS50994"/>
    </source>
</evidence>
<reference evidence="4" key="2">
    <citation type="submission" date="2025-08" db="UniProtKB">
        <authorList>
            <consortium name="RefSeq"/>
        </authorList>
    </citation>
    <scope>IDENTIFICATION</scope>
    <source>
        <tissue evidence="4">Leaf</tissue>
    </source>
</reference>
<dbReference type="InterPro" id="IPR043128">
    <property type="entry name" value="Rev_trsase/Diguanyl_cyclase"/>
</dbReference>
<keyword evidence="3" id="KW-1185">Reference proteome</keyword>
<dbReference type="InterPro" id="IPR012337">
    <property type="entry name" value="RNaseH-like_sf"/>
</dbReference>
<dbReference type="Gene3D" id="3.30.420.10">
    <property type="entry name" value="Ribonuclease H-like superfamily/Ribonuclease H"/>
    <property type="match status" value="1"/>
</dbReference>
<evidence type="ECO:0000313" key="3">
    <source>
        <dbReference type="Proteomes" id="UP000189701"/>
    </source>
</evidence>
<name>A0A1U7WWY5_NICSY</name>
<dbReference type="RefSeq" id="XP_009781816.1">
    <property type="nucleotide sequence ID" value="XM_009783514.1"/>
</dbReference>
<dbReference type="InterPro" id="IPR036397">
    <property type="entry name" value="RNaseH_sf"/>
</dbReference>
<dbReference type="SUPFAM" id="SSF53098">
    <property type="entry name" value="Ribonuclease H-like"/>
    <property type="match status" value="1"/>
</dbReference>
<dbReference type="Gene3D" id="3.30.70.270">
    <property type="match status" value="1"/>
</dbReference>
<dbReference type="AlphaFoldDB" id="A0A1U7WWY5"/>
<dbReference type="eggNOG" id="KOG0017">
    <property type="taxonomic scope" value="Eukaryota"/>
</dbReference>
<feature type="compositionally biased region" description="Low complexity" evidence="1">
    <location>
        <begin position="354"/>
        <end position="374"/>
    </location>
</feature>
<dbReference type="PANTHER" id="PTHR34072">
    <property type="entry name" value="ENZYMATIC POLYPROTEIN-RELATED"/>
    <property type="match status" value="1"/>
</dbReference>
<proteinExistence type="predicted"/>
<dbReference type="PANTHER" id="PTHR34072:SF57">
    <property type="entry name" value="RNA-DIRECTED DNA POLYMERASE"/>
    <property type="match status" value="1"/>
</dbReference>
<dbReference type="GO" id="GO:0003676">
    <property type="term" value="F:nucleic acid binding"/>
    <property type="evidence" value="ECO:0007669"/>
    <property type="project" value="InterPro"/>
</dbReference>
<gene>
    <name evidence="4" type="primary">LOC104230650</name>
</gene>
<dbReference type="InterPro" id="IPR001584">
    <property type="entry name" value="Integrase_cat-core"/>
</dbReference>
<evidence type="ECO:0000256" key="1">
    <source>
        <dbReference type="SAM" id="MobiDB-lite"/>
    </source>
</evidence>
<dbReference type="InterPro" id="IPR043502">
    <property type="entry name" value="DNA/RNA_pol_sf"/>
</dbReference>
<reference evidence="3" key="1">
    <citation type="journal article" date="2013" name="Genome Biol.">
        <title>Reference genomes and transcriptomes of Nicotiana sylvestris and Nicotiana tomentosiformis.</title>
        <authorList>
            <person name="Sierro N."/>
            <person name="Battey J.N."/>
            <person name="Ouadi S."/>
            <person name="Bovet L."/>
            <person name="Goepfert S."/>
            <person name="Bakaher N."/>
            <person name="Peitsch M.C."/>
            <person name="Ivanov N.V."/>
        </authorList>
    </citation>
    <scope>NUCLEOTIDE SEQUENCE [LARGE SCALE GENOMIC DNA]</scope>
</reference>
<protein>
    <submittedName>
        <fullName evidence="4">Uncharacterized protein K02A2.6-like</fullName>
    </submittedName>
</protein>
<dbReference type="SUPFAM" id="SSF56672">
    <property type="entry name" value="DNA/RNA polymerases"/>
    <property type="match status" value="1"/>
</dbReference>
<dbReference type="GO" id="GO:0015074">
    <property type="term" value="P:DNA integration"/>
    <property type="evidence" value="ECO:0007669"/>
    <property type="project" value="InterPro"/>
</dbReference>
<dbReference type="PROSITE" id="PS50994">
    <property type="entry name" value="INTEGRASE"/>
    <property type="match status" value="1"/>
</dbReference>
<evidence type="ECO:0000313" key="4">
    <source>
        <dbReference type="RefSeq" id="XP_009781816.1"/>
    </source>
</evidence>
<feature type="domain" description="Integrase catalytic" evidence="2">
    <location>
        <begin position="194"/>
        <end position="301"/>
    </location>
</feature>
<organism evidence="3 4">
    <name type="scientific">Nicotiana sylvestris</name>
    <name type="common">Wood tobacco</name>
    <name type="synonym">South American tobacco</name>
    <dbReference type="NCBI Taxonomy" id="4096"/>
    <lineage>
        <taxon>Eukaryota</taxon>
        <taxon>Viridiplantae</taxon>
        <taxon>Streptophyta</taxon>
        <taxon>Embryophyta</taxon>
        <taxon>Tracheophyta</taxon>
        <taxon>Spermatophyta</taxon>
        <taxon>Magnoliopsida</taxon>
        <taxon>eudicotyledons</taxon>
        <taxon>Gunneridae</taxon>
        <taxon>Pentapetalae</taxon>
        <taxon>asterids</taxon>
        <taxon>lamiids</taxon>
        <taxon>Solanales</taxon>
        <taxon>Solanaceae</taxon>
        <taxon>Nicotianoideae</taxon>
        <taxon>Nicotianeae</taxon>
        <taxon>Nicotiana</taxon>
    </lineage>
</organism>